<dbReference type="GO" id="GO:0016020">
    <property type="term" value="C:membrane"/>
    <property type="evidence" value="ECO:0007669"/>
    <property type="project" value="UniProtKB-SubCell"/>
</dbReference>
<feature type="transmembrane region" description="Helical" evidence="5">
    <location>
        <begin position="302"/>
        <end position="321"/>
    </location>
</feature>
<feature type="transmembrane region" description="Helical" evidence="5">
    <location>
        <begin position="16"/>
        <end position="42"/>
    </location>
</feature>
<reference evidence="7 8" key="1">
    <citation type="submission" date="2017-12" db="EMBL/GenBank/DDBJ databases">
        <title>Phylogenetic diversity of female urinary microbiome.</title>
        <authorList>
            <person name="Thomas-White K."/>
            <person name="Wolfe A.J."/>
        </authorList>
    </citation>
    <scope>NUCLEOTIDE SEQUENCE [LARGE SCALE GENOMIC DNA]</scope>
    <source>
        <strain evidence="7 8">UMB0898</strain>
    </source>
</reference>
<sequence>MKQVQSMLRDYEAFSFFALTGIMFLPVYFHLPLALMVIFYLFYEQRKSLVDMITAQPVLMIGLIYAMLNALINQNYLGTIVPVGYLILYLLSHIYLKWITPYRYEKLMALVMIGSGVVAVLSLIKYLIYSLQHGYGIFYIFKYSNIQTRAEGTFFNANYYGMFCLFAVAVGLYLIKKETKILRPRLLYLLIGLNLMAIVLTASRIVLPLAIFVFVVFYSMLQPKRLIPLGGVLGLSVILLIAFPNIFPRFTSLVYAFEDRFNIWHVGWEIFMRNPLFGYGPMSYSHLFHLYTDKADIHSHQLYINLLANYGIIGVALLLFIAKNIIRRFFKAMWADRTPEAALFVTIVMVILTHGLVDVAILWTQSFYFAIIITIPLIYQKI</sequence>
<evidence type="ECO:0000256" key="5">
    <source>
        <dbReference type="SAM" id="Phobius"/>
    </source>
</evidence>
<feature type="transmembrane region" description="Helical" evidence="5">
    <location>
        <begin position="108"/>
        <end position="129"/>
    </location>
</feature>
<accession>A0A2I1JZB0</accession>
<feature type="domain" description="O-antigen ligase-related" evidence="6">
    <location>
        <begin position="192"/>
        <end position="319"/>
    </location>
</feature>
<dbReference type="EMBL" id="PKHE01000011">
    <property type="protein sequence ID" value="PKY88652.1"/>
    <property type="molecule type" value="Genomic_DNA"/>
</dbReference>
<dbReference type="RefSeq" id="WP_101954305.1">
    <property type="nucleotide sequence ID" value="NZ_PKHE01000011.1"/>
</dbReference>
<evidence type="ECO:0000259" key="6">
    <source>
        <dbReference type="Pfam" id="PF04932"/>
    </source>
</evidence>
<evidence type="ECO:0000256" key="4">
    <source>
        <dbReference type="ARBA" id="ARBA00023136"/>
    </source>
</evidence>
<dbReference type="PANTHER" id="PTHR37422:SF20">
    <property type="entry name" value="O-ANTIGEN POLYMERASE"/>
    <property type="match status" value="1"/>
</dbReference>
<evidence type="ECO:0000256" key="1">
    <source>
        <dbReference type="ARBA" id="ARBA00004141"/>
    </source>
</evidence>
<feature type="transmembrane region" description="Helical" evidence="5">
    <location>
        <begin position="226"/>
        <end position="243"/>
    </location>
</feature>
<dbReference type="InterPro" id="IPR051533">
    <property type="entry name" value="WaaL-like"/>
</dbReference>
<dbReference type="PANTHER" id="PTHR37422">
    <property type="entry name" value="TEICHURONIC ACID BIOSYNTHESIS PROTEIN TUAE"/>
    <property type="match status" value="1"/>
</dbReference>
<evidence type="ECO:0000313" key="7">
    <source>
        <dbReference type="EMBL" id="PKY88652.1"/>
    </source>
</evidence>
<evidence type="ECO:0000256" key="3">
    <source>
        <dbReference type="ARBA" id="ARBA00022989"/>
    </source>
</evidence>
<feature type="transmembrane region" description="Helical" evidence="5">
    <location>
        <begin position="341"/>
        <end position="357"/>
    </location>
</feature>
<name>A0A2I1JZB0_9LACT</name>
<dbReference type="InterPro" id="IPR007016">
    <property type="entry name" value="O-antigen_ligase-rel_domated"/>
</dbReference>
<feature type="transmembrane region" description="Helical" evidence="5">
    <location>
        <begin position="49"/>
        <end position="70"/>
    </location>
</feature>
<dbReference type="AlphaFoldDB" id="A0A2I1JZB0"/>
<keyword evidence="4 5" id="KW-0472">Membrane</keyword>
<evidence type="ECO:0000313" key="8">
    <source>
        <dbReference type="Proteomes" id="UP000234384"/>
    </source>
</evidence>
<organism evidence="7 8">
    <name type="scientific">Falseniella ignava</name>
    <dbReference type="NCBI Taxonomy" id="137730"/>
    <lineage>
        <taxon>Bacteria</taxon>
        <taxon>Bacillati</taxon>
        <taxon>Bacillota</taxon>
        <taxon>Bacilli</taxon>
        <taxon>Lactobacillales</taxon>
        <taxon>Aerococcaceae</taxon>
        <taxon>Falseniella</taxon>
    </lineage>
</organism>
<feature type="transmembrane region" description="Helical" evidence="5">
    <location>
        <begin position="157"/>
        <end position="175"/>
    </location>
</feature>
<comment type="caution">
    <text evidence="7">The sequence shown here is derived from an EMBL/GenBank/DDBJ whole genome shotgun (WGS) entry which is preliminary data.</text>
</comment>
<comment type="subcellular location">
    <subcellularLocation>
        <location evidence="1">Membrane</location>
        <topology evidence="1">Multi-pass membrane protein</topology>
    </subcellularLocation>
</comment>
<feature type="transmembrane region" description="Helical" evidence="5">
    <location>
        <begin position="187"/>
        <end position="220"/>
    </location>
</feature>
<keyword evidence="2 5" id="KW-0812">Transmembrane</keyword>
<feature type="transmembrane region" description="Helical" evidence="5">
    <location>
        <begin position="76"/>
        <end position="96"/>
    </location>
</feature>
<proteinExistence type="predicted"/>
<evidence type="ECO:0000256" key="2">
    <source>
        <dbReference type="ARBA" id="ARBA00022692"/>
    </source>
</evidence>
<gene>
    <name evidence="7" type="ORF">CYJ57_04900</name>
</gene>
<dbReference type="OrthoDB" id="9806320at2"/>
<dbReference type="Pfam" id="PF04932">
    <property type="entry name" value="Wzy_C"/>
    <property type="match status" value="1"/>
</dbReference>
<protein>
    <recommendedName>
        <fullName evidence="6">O-antigen ligase-related domain-containing protein</fullName>
    </recommendedName>
</protein>
<keyword evidence="3 5" id="KW-1133">Transmembrane helix</keyword>
<dbReference type="Proteomes" id="UP000234384">
    <property type="component" value="Unassembled WGS sequence"/>
</dbReference>